<proteinExistence type="predicted"/>
<accession>A0A1C7GYB6</accession>
<dbReference type="Gene3D" id="3.40.190.10">
    <property type="entry name" value="Periplasmic binding protein-like II"/>
    <property type="match status" value="2"/>
</dbReference>
<dbReference type="Proteomes" id="UP000092631">
    <property type="component" value="Chromosome"/>
</dbReference>
<dbReference type="PANTHER" id="PTHR35936">
    <property type="entry name" value="MEMBRANE-BOUND LYTIC MUREIN TRANSGLYCOSYLASE F"/>
    <property type="match status" value="1"/>
</dbReference>
<dbReference type="Pfam" id="PF00497">
    <property type="entry name" value="SBP_bac_3"/>
    <property type="match status" value="1"/>
</dbReference>
<organism evidence="4 5">
    <name type="scientific">Bacteroides caecimuris</name>
    <dbReference type="NCBI Taxonomy" id="1796613"/>
    <lineage>
        <taxon>Bacteria</taxon>
        <taxon>Pseudomonadati</taxon>
        <taxon>Bacteroidota</taxon>
        <taxon>Bacteroidia</taxon>
        <taxon>Bacteroidales</taxon>
        <taxon>Bacteroidaceae</taxon>
        <taxon>Bacteroides</taxon>
    </lineage>
</organism>
<feature type="domain" description="Solute-binding protein family 3/N-terminal" evidence="3">
    <location>
        <begin position="50"/>
        <end position="282"/>
    </location>
</feature>
<evidence type="ECO:0000313" key="4">
    <source>
        <dbReference type="EMBL" id="ANU57249.1"/>
    </source>
</evidence>
<keyword evidence="1" id="KW-0732">Signal</keyword>
<dbReference type="OrthoDB" id="1099384at2"/>
<keyword evidence="5" id="KW-1185">Reference proteome</keyword>
<dbReference type="CDD" id="cd01009">
    <property type="entry name" value="PBP2_YfhD_N"/>
    <property type="match status" value="1"/>
</dbReference>
<sequence>MVTRPNLRLARYLVPVIIVLAIIFSIRQCGNQEKPSGHPRDYAAIAQEGILRVATEYNSISFYVDGDTVSGFHYELIQAFVRDKGLKTEITPLMSFEERLEGLSEGRYEVIACGLLATSELKDSLLLTSPITLNKQVLVQRKESGENGENDSLYIRNQLDLAGRTLHVVKGSPSILRIQNLGNEIGDTIYIKEIAKYGPEQLISMVAHGDIDYAVCDESIARTAADSIPQIDINTAISFTQFYSWAVSKQSPALLDSLNTWLDKFQKGKEYRRIYKKYYDKK</sequence>
<dbReference type="EMBL" id="CP015401">
    <property type="protein sequence ID" value="ANU57249.1"/>
    <property type="molecule type" value="Genomic_DNA"/>
</dbReference>
<gene>
    <name evidence="4" type="ORF">A4V03_06455</name>
</gene>
<dbReference type="KEGG" id="bcae:A4V03_06455"/>
<reference evidence="5" key="1">
    <citation type="submission" date="2016-04" db="EMBL/GenBank/DDBJ databases">
        <title>Complete Genome Sequences of Twelve Strains of a Stable Defined Moderately Diverse Mouse Microbiota 2 (sDMDMm2).</title>
        <authorList>
            <person name="Uchimura Y."/>
            <person name="Wyss M."/>
            <person name="Brugiroux S."/>
            <person name="Limenitakis J.P."/>
            <person name="Stecher B."/>
            <person name="McCoy K.D."/>
            <person name="Macpherson A.J."/>
        </authorList>
    </citation>
    <scope>NUCLEOTIDE SEQUENCE [LARGE SCALE GENOMIC DNA]</scope>
    <source>
        <strain evidence="5">I48</strain>
    </source>
</reference>
<evidence type="ECO:0000256" key="1">
    <source>
        <dbReference type="ARBA" id="ARBA00022729"/>
    </source>
</evidence>
<dbReference type="SUPFAM" id="SSF53850">
    <property type="entry name" value="Periplasmic binding protein-like II"/>
    <property type="match status" value="1"/>
</dbReference>
<dbReference type="AlphaFoldDB" id="A0A1C7GYB6"/>
<dbReference type="PANTHER" id="PTHR35936:SF19">
    <property type="entry name" value="AMINO-ACID-BINDING PROTEIN YXEM-RELATED"/>
    <property type="match status" value="1"/>
</dbReference>
<protein>
    <submittedName>
        <fullName evidence="4">Glutamine ABC transporter substrate-binding protein</fullName>
    </submittedName>
</protein>
<evidence type="ECO:0000313" key="5">
    <source>
        <dbReference type="Proteomes" id="UP000092631"/>
    </source>
</evidence>
<evidence type="ECO:0000256" key="2">
    <source>
        <dbReference type="SAM" id="Phobius"/>
    </source>
</evidence>
<keyword evidence="2" id="KW-0472">Membrane</keyword>
<evidence type="ECO:0000259" key="3">
    <source>
        <dbReference type="SMART" id="SM00062"/>
    </source>
</evidence>
<dbReference type="GeneID" id="82186774"/>
<name>A0A1C7GYB6_9BACE</name>
<keyword evidence="2" id="KW-1133">Transmembrane helix</keyword>
<dbReference type="SMART" id="SM00062">
    <property type="entry name" value="PBPb"/>
    <property type="match status" value="1"/>
</dbReference>
<keyword evidence="2" id="KW-0812">Transmembrane</keyword>
<dbReference type="InterPro" id="IPR001638">
    <property type="entry name" value="Solute-binding_3/MltF_N"/>
</dbReference>
<dbReference type="RefSeq" id="WP_065538344.1">
    <property type="nucleotide sequence ID" value="NZ_CAPDLJ010000005.1"/>
</dbReference>
<feature type="transmembrane region" description="Helical" evidence="2">
    <location>
        <begin position="9"/>
        <end position="26"/>
    </location>
</feature>